<dbReference type="Pfam" id="PF11883">
    <property type="entry name" value="DUF3403"/>
    <property type="match status" value="1"/>
</dbReference>
<dbReference type="SUPFAM" id="SSF56112">
    <property type="entry name" value="Protein kinase-like (PK-like)"/>
    <property type="match status" value="1"/>
</dbReference>
<keyword evidence="2" id="KW-0418">Kinase</keyword>
<evidence type="ECO:0000259" key="1">
    <source>
        <dbReference type="PROSITE" id="PS50011"/>
    </source>
</evidence>
<dbReference type="Proteomes" id="UP000215914">
    <property type="component" value="Chromosome 3"/>
</dbReference>
<dbReference type="InParanoid" id="A0A251VAK1"/>
<dbReference type="InterPro" id="IPR000719">
    <property type="entry name" value="Prot_kinase_dom"/>
</dbReference>
<reference evidence="3" key="1">
    <citation type="journal article" date="2017" name="Nature">
        <title>The sunflower genome provides insights into oil metabolism, flowering and Asterid evolution.</title>
        <authorList>
            <person name="Badouin H."/>
            <person name="Gouzy J."/>
            <person name="Grassa C.J."/>
            <person name="Murat F."/>
            <person name="Staton S.E."/>
            <person name="Cottret L."/>
            <person name="Lelandais-Briere C."/>
            <person name="Owens G.L."/>
            <person name="Carrere S."/>
            <person name="Mayjonade B."/>
            <person name="Legrand L."/>
            <person name="Gill N."/>
            <person name="Kane N.C."/>
            <person name="Bowers J.E."/>
            <person name="Hubner S."/>
            <person name="Bellec A."/>
            <person name="Berard A."/>
            <person name="Berges H."/>
            <person name="Blanchet N."/>
            <person name="Boniface M.C."/>
            <person name="Brunel D."/>
            <person name="Catrice O."/>
            <person name="Chaidir N."/>
            <person name="Claudel C."/>
            <person name="Donnadieu C."/>
            <person name="Faraut T."/>
            <person name="Fievet G."/>
            <person name="Helmstetter N."/>
            <person name="King M."/>
            <person name="Knapp S.J."/>
            <person name="Lai Z."/>
            <person name="Le Paslier M.C."/>
            <person name="Lippi Y."/>
            <person name="Lorenzon L."/>
            <person name="Mandel J.R."/>
            <person name="Marage G."/>
            <person name="Marchand G."/>
            <person name="Marquand E."/>
            <person name="Bret-Mestries E."/>
            <person name="Morien E."/>
            <person name="Nambeesan S."/>
            <person name="Nguyen T."/>
            <person name="Pegot-Espagnet P."/>
            <person name="Pouilly N."/>
            <person name="Raftis F."/>
            <person name="Sallet E."/>
            <person name="Schiex T."/>
            <person name="Thomas J."/>
            <person name="Vandecasteele C."/>
            <person name="Vares D."/>
            <person name="Vear F."/>
            <person name="Vautrin S."/>
            <person name="Crespi M."/>
            <person name="Mangin B."/>
            <person name="Burke J.M."/>
            <person name="Salse J."/>
            <person name="Munos S."/>
            <person name="Vincourt P."/>
            <person name="Rieseberg L.H."/>
            <person name="Langlade N.B."/>
        </authorList>
    </citation>
    <scope>NUCLEOTIDE SEQUENCE [LARGE SCALE GENOMIC DNA]</scope>
    <source>
        <strain evidence="3">cv. SF193</strain>
    </source>
</reference>
<dbReference type="InterPro" id="IPR001245">
    <property type="entry name" value="Ser-Thr/Tyr_kinase_cat_dom"/>
</dbReference>
<proteinExistence type="predicted"/>
<sequence>MARMVKDNETEAMTNRVVGTYGYMSPEYAMEGTFSMKSDIFSFGVLILEIISGRRNSSFIHLDRTYNLIGYTFSFLSSLLYFNLSSCLHYTGFVCHTGLDLPHRSFFLAMPHRSSFATQVLSPRRFLYHEGISTTKVLHHEGYVPRRILYHTGFSYHTGFRTTQDLVPHRISYHTGFSRISNLLLVLNFAWELWQQEDALELEDPTFGNTFVVQQFLRTLHVALLCVQESAVDRPTTSDVISMLLNDTISLPAPKRPAFFNGRVESNSTPEESKPNHYSVNGMTITVMEGRW</sequence>
<dbReference type="AlphaFoldDB" id="A0A251VAK1"/>
<keyword evidence="3" id="KW-1185">Reference proteome</keyword>
<dbReference type="GO" id="GO:0005524">
    <property type="term" value="F:ATP binding"/>
    <property type="evidence" value="ECO:0007669"/>
    <property type="project" value="InterPro"/>
</dbReference>
<dbReference type="Pfam" id="PF07714">
    <property type="entry name" value="PK_Tyr_Ser-Thr"/>
    <property type="match status" value="1"/>
</dbReference>
<dbReference type="PROSITE" id="PS50011">
    <property type="entry name" value="PROTEIN_KINASE_DOM"/>
    <property type="match status" value="1"/>
</dbReference>
<dbReference type="STRING" id="4232.A0A251VAK1"/>
<keyword evidence="2" id="KW-0675">Receptor</keyword>
<gene>
    <name evidence="2" type="ORF">HannXRQ_Chr03g0081611</name>
</gene>
<accession>A0A251VAK1</accession>
<name>A0A251VAK1_HELAN</name>
<evidence type="ECO:0000313" key="2">
    <source>
        <dbReference type="EMBL" id="OTG31982.1"/>
    </source>
</evidence>
<dbReference type="InterPro" id="IPR021820">
    <property type="entry name" value="S-locus_recpt_kinase_C"/>
</dbReference>
<organism evidence="2 3">
    <name type="scientific">Helianthus annuus</name>
    <name type="common">Common sunflower</name>
    <dbReference type="NCBI Taxonomy" id="4232"/>
    <lineage>
        <taxon>Eukaryota</taxon>
        <taxon>Viridiplantae</taxon>
        <taxon>Streptophyta</taxon>
        <taxon>Embryophyta</taxon>
        <taxon>Tracheophyta</taxon>
        <taxon>Spermatophyta</taxon>
        <taxon>Magnoliopsida</taxon>
        <taxon>eudicotyledons</taxon>
        <taxon>Gunneridae</taxon>
        <taxon>Pentapetalae</taxon>
        <taxon>asterids</taxon>
        <taxon>campanulids</taxon>
        <taxon>Asterales</taxon>
        <taxon>Asteraceae</taxon>
        <taxon>Asteroideae</taxon>
        <taxon>Heliantheae alliance</taxon>
        <taxon>Heliantheae</taxon>
        <taxon>Helianthus</taxon>
    </lineage>
</organism>
<protein>
    <submittedName>
        <fullName evidence="2">Putative tyrosine-protein kinase, insulin-like receptor, S-locus receptor kinase</fullName>
    </submittedName>
</protein>
<feature type="domain" description="Protein kinase" evidence="1">
    <location>
        <begin position="1"/>
        <end position="107"/>
    </location>
</feature>
<evidence type="ECO:0000313" key="3">
    <source>
        <dbReference type="Proteomes" id="UP000215914"/>
    </source>
</evidence>
<keyword evidence="2" id="KW-0808">Transferase</keyword>
<dbReference type="PANTHER" id="PTHR27006:SF597">
    <property type="entry name" value="PROTEIN KINASE DOMAIN-CONTAINING PROTEIN"/>
    <property type="match status" value="1"/>
</dbReference>
<dbReference type="Gene3D" id="1.10.510.10">
    <property type="entry name" value="Transferase(Phosphotransferase) domain 1"/>
    <property type="match status" value="1"/>
</dbReference>
<dbReference type="PANTHER" id="PTHR27006">
    <property type="entry name" value="PROMASTIGOTE SURFACE ANTIGEN PROTEIN PSA"/>
    <property type="match status" value="1"/>
</dbReference>
<dbReference type="EMBL" id="CM007892">
    <property type="protein sequence ID" value="OTG31982.1"/>
    <property type="molecule type" value="Genomic_DNA"/>
</dbReference>
<dbReference type="GO" id="GO:0004674">
    <property type="term" value="F:protein serine/threonine kinase activity"/>
    <property type="evidence" value="ECO:0007669"/>
    <property type="project" value="InterPro"/>
</dbReference>
<dbReference type="InterPro" id="IPR011009">
    <property type="entry name" value="Kinase-like_dom_sf"/>
</dbReference>